<accession>A0A7R9AE56</accession>
<feature type="region of interest" description="Disordered" evidence="1">
    <location>
        <begin position="50"/>
        <end position="78"/>
    </location>
</feature>
<feature type="compositionally biased region" description="Acidic residues" evidence="1">
    <location>
        <begin position="52"/>
        <end position="63"/>
    </location>
</feature>
<evidence type="ECO:0000313" key="2">
    <source>
        <dbReference type="EMBL" id="CAD7252585.1"/>
    </source>
</evidence>
<reference evidence="2" key="1">
    <citation type="submission" date="2020-11" db="EMBL/GenBank/DDBJ databases">
        <authorList>
            <person name="Tran Van P."/>
        </authorList>
    </citation>
    <scope>NUCLEOTIDE SEQUENCE</scope>
</reference>
<sequence>MGEFSESIYQLQSHEPLVIVAYAIALQYAIIGNLEAEKDFLTLLIQHQADENKEEEQKEDQDMDSGRSKGGSATITTP</sequence>
<keyword evidence="3" id="KW-1185">Reference proteome</keyword>
<dbReference type="EMBL" id="LR904106">
    <property type="protein sequence ID" value="CAD7252585.1"/>
    <property type="molecule type" value="Genomic_DNA"/>
</dbReference>
<name>A0A7R9AE56_9CRUS</name>
<evidence type="ECO:0000256" key="1">
    <source>
        <dbReference type="SAM" id="MobiDB-lite"/>
    </source>
</evidence>
<proteinExistence type="predicted"/>
<dbReference type="Proteomes" id="UP000677054">
    <property type="component" value="Unassembled WGS sequence"/>
</dbReference>
<organism evidence="2">
    <name type="scientific">Darwinula stevensoni</name>
    <dbReference type="NCBI Taxonomy" id="69355"/>
    <lineage>
        <taxon>Eukaryota</taxon>
        <taxon>Metazoa</taxon>
        <taxon>Ecdysozoa</taxon>
        <taxon>Arthropoda</taxon>
        <taxon>Crustacea</taxon>
        <taxon>Oligostraca</taxon>
        <taxon>Ostracoda</taxon>
        <taxon>Podocopa</taxon>
        <taxon>Podocopida</taxon>
        <taxon>Darwinulocopina</taxon>
        <taxon>Darwinuloidea</taxon>
        <taxon>Darwinulidae</taxon>
        <taxon>Darwinula</taxon>
    </lineage>
</organism>
<protein>
    <submittedName>
        <fullName evidence="2">Uncharacterized protein</fullName>
    </submittedName>
</protein>
<evidence type="ECO:0000313" key="3">
    <source>
        <dbReference type="Proteomes" id="UP000677054"/>
    </source>
</evidence>
<dbReference type="EMBL" id="CAJPEV010004589">
    <property type="protein sequence ID" value="CAG0902044.1"/>
    <property type="molecule type" value="Genomic_DNA"/>
</dbReference>
<dbReference type="AlphaFoldDB" id="A0A7R9AE56"/>
<gene>
    <name evidence="2" type="ORF">DSTB1V02_LOCUS12343</name>
</gene>